<evidence type="ECO:0000313" key="2">
    <source>
        <dbReference type="Proteomes" id="UP000290433"/>
    </source>
</evidence>
<dbReference type="AlphaFoldDB" id="A0A444VVB9"/>
<evidence type="ECO:0000313" key="1">
    <source>
        <dbReference type="EMBL" id="RYJ37641.1"/>
    </source>
</evidence>
<sequence>MKHFKQSVGDFFPFWGNFSLQELTNRSTFRQYVKENFIHCNTFYKALKQECFESYDNKYLIVNVLCFVMF</sequence>
<organism evidence="1 2">
    <name type="scientific">Flavobacterium anhuiense</name>
    <dbReference type="NCBI Taxonomy" id="459526"/>
    <lineage>
        <taxon>Bacteria</taxon>
        <taxon>Pseudomonadati</taxon>
        <taxon>Bacteroidota</taxon>
        <taxon>Flavobacteriia</taxon>
        <taxon>Flavobacteriales</taxon>
        <taxon>Flavobacteriaceae</taxon>
        <taxon>Flavobacterium</taxon>
    </lineage>
</organism>
<dbReference type="Proteomes" id="UP000290433">
    <property type="component" value="Unassembled WGS sequence"/>
</dbReference>
<accession>A0A444VVB9</accession>
<name>A0A444VVB9_9FLAO</name>
<proteinExistence type="predicted"/>
<comment type="caution">
    <text evidence="1">The sequence shown here is derived from an EMBL/GenBank/DDBJ whole genome shotgun (WGS) entry which is preliminary data.</text>
</comment>
<protein>
    <submittedName>
        <fullName evidence="1">Uncharacterized protein</fullName>
    </submittedName>
</protein>
<gene>
    <name evidence="1" type="ORF">NU08_3415</name>
</gene>
<dbReference type="EMBL" id="JUIV01000014">
    <property type="protein sequence ID" value="RYJ37641.1"/>
    <property type="molecule type" value="Genomic_DNA"/>
</dbReference>
<reference evidence="1 2" key="1">
    <citation type="submission" date="2014-12" db="EMBL/GenBank/DDBJ databases">
        <title>Genome sequence of Flavobacterium anhuiense RCM74.</title>
        <authorList>
            <person name="Kim J.F."/>
            <person name="Song J.Y."/>
            <person name="Kwak M.-J."/>
            <person name="Lee S.-W."/>
        </authorList>
    </citation>
    <scope>NUCLEOTIDE SEQUENCE [LARGE SCALE GENOMIC DNA]</scope>
    <source>
        <strain evidence="1 2">RCM74</strain>
    </source>
</reference>